<organism evidence="2 3">
    <name type="scientific">Portunus trituberculatus</name>
    <name type="common">Swimming crab</name>
    <name type="synonym">Neptunus trituberculatus</name>
    <dbReference type="NCBI Taxonomy" id="210409"/>
    <lineage>
        <taxon>Eukaryota</taxon>
        <taxon>Metazoa</taxon>
        <taxon>Ecdysozoa</taxon>
        <taxon>Arthropoda</taxon>
        <taxon>Crustacea</taxon>
        <taxon>Multicrustacea</taxon>
        <taxon>Malacostraca</taxon>
        <taxon>Eumalacostraca</taxon>
        <taxon>Eucarida</taxon>
        <taxon>Decapoda</taxon>
        <taxon>Pleocyemata</taxon>
        <taxon>Brachyura</taxon>
        <taxon>Eubrachyura</taxon>
        <taxon>Portunoidea</taxon>
        <taxon>Portunidae</taxon>
        <taxon>Portuninae</taxon>
        <taxon>Portunus</taxon>
    </lineage>
</organism>
<reference evidence="2 3" key="1">
    <citation type="submission" date="2019-05" db="EMBL/GenBank/DDBJ databases">
        <title>Another draft genome of Portunus trituberculatus and its Hox gene families provides insights of decapod evolution.</title>
        <authorList>
            <person name="Jeong J.-H."/>
            <person name="Song I."/>
            <person name="Kim S."/>
            <person name="Choi T."/>
            <person name="Kim D."/>
            <person name="Ryu S."/>
            <person name="Kim W."/>
        </authorList>
    </citation>
    <scope>NUCLEOTIDE SEQUENCE [LARGE SCALE GENOMIC DNA]</scope>
    <source>
        <tissue evidence="2">Muscle</tissue>
    </source>
</reference>
<proteinExistence type="predicted"/>
<feature type="compositionally biased region" description="Basic and acidic residues" evidence="1">
    <location>
        <begin position="30"/>
        <end position="39"/>
    </location>
</feature>
<dbReference type="Proteomes" id="UP000324222">
    <property type="component" value="Unassembled WGS sequence"/>
</dbReference>
<evidence type="ECO:0000313" key="3">
    <source>
        <dbReference type="Proteomes" id="UP000324222"/>
    </source>
</evidence>
<evidence type="ECO:0000313" key="2">
    <source>
        <dbReference type="EMBL" id="MPD05231.1"/>
    </source>
</evidence>
<gene>
    <name evidence="2" type="ORF">E2C01_100962</name>
</gene>
<accession>A0A5B7K8B2</accession>
<feature type="region of interest" description="Disordered" evidence="1">
    <location>
        <begin position="30"/>
        <end position="50"/>
    </location>
</feature>
<comment type="caution">
    <text evidence="2">The sequence shown here is derived from an EMBL/GenBank/DDBJ whole genome shotgun (WGS) entry which is preliminary data.</text>
</comment>
<protein>
    <submittedName>
        <fullName evidence="2">Uncharacterized protein</fullName>
    </submittedName>
</protein>
<evidence type="ECO:0000256" key="1">
    <source>
        <dbReference type="SAM" id="MobiDB-lite"/>
    </source>
</evidence>
<name>A0A5B7K8B2_PORTR</name>
<dbReference type="EMBL" id="VSRR010145027">
    <property type="protein sequence ID" value="MPD05231.1"/>
    <property type="molecule type" value="Genomic_DNA"/>
</dbReference>
<sequence length="50" mass="6581">MDLWRERYVEVLELCRVRWRLEKVEVQQRREEKRRREEGNTQEAWTMMWR</sequence>
<dbReference type="AlphaFoldDB" id="A0A5B7K8B2"/>
<keyword evidence="3" id="KW-1185">Reference proteome</keyword>